<accession>A0AB74FIB9</accession>
<dbReference type="Proteomes" id="UP000184831">
    <property type="component" value="Unassembled WGS sequence"/>
</dbReference>
<reference evidence="1 2" key="1">
    <citation type="submission" date="2016-11" db="EMBL/GenBank/DDBJ databases">
        <authorList>
            <consortium name="Pathogen Informatics"/>
        </authorList>
    </citation>
    <scope>NUCLEOTIDE SEQUENCE [LARGE SCALE GENOMIC DNA]</scope>
    <source>
        <strain evidence="1 2">696</strain>
    </source>
</reference>
<dbReference type="AlphaFoldDB" id="A0AB74FIB9"/>
<dbReference type="GeneID" id="93378046"/>
<protein>
    <submittedName>
        <fullName evidence="1">DNA phosphorothioation-associated putative methyltransferase</fullName>
    </submittedName>
</protein>
<evidence type="ECO:0000313" key="1">
    <source>
        <dbReference type="EMBL" id="SIN43715.1"/>
    </source>
</evidence>
<keyword evidence="1" id="KW-0489">Methyltransferase</keyword>
<dbReference type="EMBL" id="FSQE01000012">
    <property type="protein sequence ID" value="SIN43715.1"/>
    <property type="molecule type" value="Genomic_DNA"/>
</dbReference>
<evidence type="ECO:0000313" key="2">
    <source>
        <dbReference type="Proteomes" id="UP000184831"/>
    </source>
</evidence>
<dbReference type="NCBIfam" id="TIGR04096">
    <property type="entry name" value="dnd_rel_methyl"/>
    <property type="match status" value="1"/>
</dbReference>
<dbReference type="InterPro" id="IPR024019">
    <property type="entry name" value="CHP04096"/>
</dbReference>
<dbReference type="GO" id="GO:0032259">
    <property type="term" value="P:methylation"/>
    <property type="evidence" value="ECO:0007669"/>
    <property type="project" value="UniProtKB-KW"/>
</dbReference>
<gene>
    <name evidence="1" type="ORF">SAMEA2152244_04497</name>
</gene>
<sequence length="490" mass="54959">MTEQVARHRTAMTRAALSRPVALAISDGVLNSSLSVFDYGCGRGDDLRNLTALGFQTDGWDPSHRPEAALRPADIVNIGYVVNVIDDRAERRETLQRAWNLAKQVLVVSARLVWEARDLEGRPYADGLVTRTGTFQKFYEQAELAAWIEESLGVKPVAAAPGIFYVFRDAARAHEFLATRAYTYRPRMRADPHAVYETHKQTLAPLLDFLSMHARSPRSGELEESAEVQIRDQFSSIASATNLIRQVTDDDYWDDVRLQRRQEMLVYIAMSRFGRRPRFSELAKTLAADIKTHLGKYSDACLQADRLLLATGDPAIVLVSARSSSVGKQTPSALYVHRSALGHLPPVLRVYEACGRVLAGTVEHANMVKLSVKEPQVSYLTYPDFDRDPHPTLRSAVTVNLRRLSVDWRDYSRSENPPLLHRKEEFVGPDHPKRSLYERLTRAEVNAGLYAHPERIGTLIGWQSTMHAAGVSVRGHRLVLRQALSGTDAK</sequence>
<dbReference type="RefSeq" id="WP_005109925.1">
    <property type="nucleotide sequence ID" value="NZ_AP028621.1"/>
</dbReference>
<keyword evidence="1" id="KW-0808">Transferase</keyword>
<dbReference type="GO" id="GO:0008168">
    <property type="term" value="F:methyltransferase activity"/>
    <property type="evidence" value="ECO:0007669"/>
    <property type="project" value="UniProtKB-KW"/>
</dbReference>
<organism evidence="1 2">
    <name type="scientific">Mycobacteroides abscessus subsp. abscessus</name>
    <dbReference type="NCBI Taxonomy" id="1185650"/>
    <lineage>
        <taxon>Bacteria</taxon>
        <taxon>Bacillati</taxon>
        <taxon>Actinomycetota</taxon>
        <taxon>Actinomycetes</taxon>
        <taxon>Mycobacteriales</taxon>
        <taxon>Mycobacteriaceae</taxon>
        <taxon>Mycobacteroides</taxon>
        <taxon>Mycobacteroides abscessus</taxon>
    </lineage>
</organism>
<proteinExistence type="predicted"/>
<name>A0AB74FIB9_9MYCO</name>
<comment type="caution">
    <text evidence="1">The sequence shown here is derived from an EMBL/GenBank/DDBJ whole genome shotgun (WGS) entry which is preliminary data.</text>
</comment>